<dbReference type="GO" id="GO:0005829">
    <property type="term" value="C:cytosol"/>
    <property type="evidence" value="ECO:0007669"/>
    <property type="project" value="TreeGrafter"/>
</dbReference>
<dbReference type="InterPro" id="IPR050357">
    <property type="entry name" value="Arrestin_domain-protein"/>
</dbReference>
<dbReference type="InterPro" id="IPR014756">
    <property type="entry name" value="Ig_E-set"/>
</dbReference>
<proteinExistence type="predicted"/>
<dbReference type="VEuPathDB" id="FungiDB:RhiirFUN_005823"/>
<dbReference type="GO" id="GO:0031625">
    <property type="term" value="F:ubiquitin protein ligase binding"/>
    <property type="evidence" value="ECO:0007669"/>
    <property type="project" value="TreeGrafter"/>
</dbReference>
<dbReference type="AlphaFoldDB" id="A0A2I1GAY1"/>
<name>A0A2I1GAY1_9GLOM</name>
<dbReference type="VEuPathDB" id="FungiDB:RhiirA1_110970"/>
<dbReference type="PANTHER" id="PTHR11188:SF17">
    <property type="entry name" value="FI21816P1"/>
    <property type="match status" value="1"/>
</dbReference>
<dbReference type="InterPro" id="IPR011022">
    <property type="entry name" value="Arrestin_C-like"/>
</dbReference>
<dbReference type="InterPro" id="IPR011021">
    <property type="entry name" value="Arrestin-like_N"/>
</dbReference>
<sequence length="384" mass="43743">MVHLTPSPLFQIRLENDSLTMHGSQSESVGCVLRGQLVLAITEPTKFKEIKLSFQGKSKVGWVDGGGIGQCYNNEEKILYQQDWKFLPASKQYHLLKPDNYHWEFELILPGTLPETIEGCQHGSVKYTLKAVAERHTFALNLHTHRKVTLVRSLLSGSLEYSQGAILANNWNNKIDYEFSLDSKVFSLGDKIPIRIKLRSSEKDLKVQEIICVFKEYITYTAGVNHKTDSKVIKIASENNFSRDVNSWYHLMEISIPNDSIYCLYDSQNDIICVKHRLKFYITFVDKVHSQRCELSAALSIMVTPDSYSSDNMNLPAYDENHLSKTYFEDALSDHSTTCHFVNSLYDVEEMNKLPSYRSIASLIPVPLTDSLLPPTYDATINGH</sequence>
<dbReference type="GO" id="GO:0070086">
    <property type="term" value="P:ubiquitin-dependent endocytosis"/>
    <property type="evidence" value="ECO:0007669"/>
    <property type="project" value="TreeGrafter"/>
</dbReference>
<organism evidence="2 3">
    <name type="scientific">Rhizophagus irregularis</name>
    <dbReference type="NCBI Taxonomy" id="588596"/>
    <lineage>
        <taxon>Eukaryota</taxon>
        <taxon>Fungi</taxon>
        <taxon>Fungi incertae sedis</taxon>
        <taxon>Mucoromycota</taxon>
        <taxon>Glomeromycotina</taxon>
        <taxon>Glomeromycetes</taxon>
        <taxon>Glomerales</taxon>
        <taxon>Glomeraceae</taxon>
        <taxon>Rhizophagus</taxon>
    </lineage>
</organism>
<dbReference type="Pfam" id="PF00339">
    <property type="entry name" value="Arrestin_N"/>
    <property type="match status" value="1"/>
</dbReference>
<dbReference type="Gene3D" id="2.60.40.640">
    <property type="match status" value="2"/>
</dbReference>
<evidence type="ECO:0000313" key="2">
    <source>
        <dbReference type="EMBL" id="PKY43792.1"/>
    </source>
</evidence>
<reference evidence="2 3" key="1">
    <citation type="submission" date="2015-10" db="EMBL/GenBank/DDBJ databases">
        <title>Genome analyses suggest a sexual origin of heterokaryosis in a supposedly ancient asexual fungus.</title>
        <authorList>
            <person name="Ropars J."/>
            <person name="Sedzielewska K."/>
            <person name="Noel J."/>
            <person name="Charron P."/>
            <person name="Farinelli L."/>
            <person name="Marton T."/>
            <person name="Kruger M."/>
            <person name="Pelin A."/>
            <person name="Brachmann A."/>
            <person name="Corradi N."/>
        </authorList>
    </citation>
    <scope>NUCLEOTIDE SEQUENCE [LARGE SCALE GENOMIC DNA]</scope>
    <source>
        <strain evidence="2 3">A4</strain>
    </source>
</reference>
<dbReference type="SUPFAM" id="SSF81296">
    <property type="entry name" value="E set domains"/>
    <property type="match status" value="1"/>
</dbReference>
<keyword evidence="3" id="KW-1185">Reference proteome</keyword>
<accession>A0A2I1GAY1</accession>
<protein>
    <recommendedName>
        <fullName evidence="1">Arrestin C-terminal-like domain-containing protein</fullName>
    </recommendedName>
</protein>
<comment type="caution">
    <text evidence="2">The sequence shown here is derived from an EMBL/GenBank/DDBJ whole genome shotgun (WGS) entry which is preliminary data.</text>
</comment>
<dbReference type="InterPro" id="IPR014752">
    <property type="entry name" value="Arrestin-like_C"/>
</dbReference>
<evidence type="ECO:0000313" key="3">
    <source>
        <dbReference type="Proteomes" id="UP000234323"/>
    </source>
</evidence>
<feature type="domain" description="Arrestin C-terminal-like" evidence="1">
    <location>
        <begin position="171"/>
        <end position="307"/>
    </location>
</feature>
<dbReference type="SMART" id="SM01017">
    <property type="entry name" value="Arrestin_C"/>
    <property type="match status" value="1"/>
</dbReference>
<dbReference type="GO" id="GO:0030674">
    <property type="term" value="F:protein-macromolecule adaptor activity"/>
    <property type="evidence" value="ECO:0007669"/>
    <property type="project" value="TreeGrafter"/>
</dbReference>
<dbReference type="PANTHER" id="PTHR11188">
    <property type="entry name" value="ARRESTIN DOMAIN CONTAINING PROTEIN"/>
    <property type="match status" value="1"/>
</dbReference>
<dbReference type="EMBL" id="LLXI01000278">
    <property type="protein sequence ID" value="PKY43792.1"/>
    <property type="molecule type" value="Genomic_DNA"/>
</dbReference>
<dbReference type="Proteomes" id="UP000234323">
    <property type="component" value="Unassembled WGS sequence"/>
</dbReference>
<dbReference type="VEuPathDB" id="FungiDB:FUN_003688"/>
<evidence type="ECO:0000259" key="1">
    <source>
        <dbReference type="SMART" id="SM01017"/>
    </source>
</evidence>
<dbReference type="Pfam" id="PF02752">
    <property type="entry name" value="Arrestin_C"/>
    <property type="match status" value="1"/>
</dbReference>
<dbReference type="GO" id="GO:0005886">
    <property type="term" value="C:plasma membrane"/>
    <property type="evidence" value="ECO:0007669"/>
    <property type="project" value="TreeGrafter"/>
</dbReference>
<gene>
    <name evidence="2" type="ORF">RhiirA4_341337</name>
</gene>